<comment type="caution">
    <text evidence="1">The sequence shown here is derived from an EMBL/GenBank/DDBJ whole genome shotgun (WGS) entry which is preliminary data.</text>
</comment>
<gene>
    <name evidence="1" type="ORF">BGZ65_008964</name>
</gene>
<feature type="non-terminal residue" evidence="1">
    <location>
        <position position="93"/>
    </location>
</feature>
<dbReference type="EMBL" id="JAAAHW010007602">
    <property type="protein sequence ID" value="KAF9947265.1"/>
    <property type="molecule type" value="Genomic_DNA"/>
</dbReference>
<organism evidence="1 2">
    <name type="scientific">Modicella reniformis</name>
    <dbReference type="NCBI Taxonomy" id="1440133"/>
    <lineage>
        <taxon>Eukaryota</taxon>
        <taxon>Fungi</taxon>
        <taxon>Fungi incertae sedis</taxon>
        <taxon>Mucoromycota</taxon>
        <taxon>Mortierellomycotina</taxon>
        <taxon>Mortierellomycetes</taxon>
        <taxon>Mortierellales</taxon>
        <taxon>Mortierellaceae</taxon>
        <taxon>Modicella</taxon>
    </lineage>
</organism>
<evidence type="ECO:0000313" key="1">
    <source>
        <dbReference type="EMBL" id="KAF9947265.1"/>
    </source>
</evidence>
<reference evidence="1" key="1">
    <citation type="journal article" date="2020" name="Fungal Divers.">
        <title>Resolving the Mortierellaceae phylogeny through synthesis of multi-gene phylogenetics and phylogenomics.</title>
        <authorList>
            <person name="Vandepol N."/>
            <person name="Liber J."/>
            <person name="Desiro A."/>
            <person name="Na H."/>
            <person name="Kennedy M."/>
            <person name="Barry K."/>
            <person name="Grigoriev I.V."/>
            <person name="Miller A.N."/>
            <person name="O'Donnell K."/>
            <person name="Stajich J.E."/>
            <person name="Bonito G."/>
        </authorList>
    </citation>
    <scope>NUCLEOTIDE SEQUENCE</scope>
    <source>
        <strain evidence="1">MES-2147</strain>
    </source>
</reference>
<name>A0A9P6ITI9_9FUNG</name>
<keyword evidence="2" id="KW-1185">Reference proteome</keyword>
<dbReference type="AlphaFoldDB" id="A0A9P6ITI9"/>
<dbReference type="Proteomes" id="UP000749646">
    <property type="component" value="Unassembled WGS sequence"/>
</dbReference>
<dbReference type="OrthoDB" id="10253409at2759"/>
<accession>A0A9P6ITI9</accession>
<evidence type="ECO:0000313" key="2">
    <source>
        <dbReference type="Proteomes" id="UP000749646"/>
    </source>
</evidence>
<proteinExistence type="predicted"/>
<protein>
    <submittedName>
        <fullName evidence="1">Uncharacterized protein</fullName>
    </submittedName>
</protein>
<sequence>NADVIIYGDMATLVLEIINSTLTHKLKVSEANIKAPTPDETAQVIQTTSRTWPPNLTKVFPDIKFECENEEKSSEFFCPYVVTDLSEYIRILG</sequence>